<keyword evidence="7" id="KW-0472">Membrane</keyword>
<keyword evidence="7" id="KW-0812">Transmembrane</keyword>
<dbReference type="Pfam" id="PF03918">
    <property type="entry name" value="CcmH"/>
    <property type="match status" value="1"/>
</dbReference>
<dbReference type="InterPro" id="IPR051263">
    <property type="entry name" value="C-type_cytochrome_biogenesis"/>
</dbReference>
<comment type="function">
    <text evidence="7">Possible subunit of a heme lyase.</text>
</comment>
<dbReference type="AlphaFoldDB" id="A0A437MGP8"/>
<evidence type="ECO:0000313" key="9">
    <source>
        <dbReference type="EMBL" id="RVT96775.1"/>
    </source>
</evidence>
<evidence type="ECO:0000256" key="3">
    <source>
        <dbReference type="ARBA" id="ARBA00022723"/>
    </source>
</evidence>
<dbReference type="EMBL" id="SACL01000003">
    <property type="protein sequence ID" value="RVT96775.1"/>
    <property type="molecule type" value="Genomic_DNA"/>
</dbReference>
<dbReference type="OrthoDB" id="9804975at2"/>
<feature type="domain" description="CcmH/CycL/Ccl2/NrfF N-terminal" evidence="8">
    <location>
        <begin position="5"/>
        <end position="143"/>
    </location>
</feature>
<proteinExistence type="inferred from homology"/>
<dbReference type="CDD" id="cd16378">
    <property type="entry name" value="CcmH_N"/>
    <property type="match status" value="1"/>
</dbReference>
<feature type="chain" id="PRO_5018823331" description="Cytochrome c-type biogenesis protein" evidence="7">
    <location>
        <begin position="17"/>
        <end position="147"/>
    </location>
</feature>
<keyword evidence="6 7" id="KW-0408">Iron</keyword>
<keyword evidence="3 7" id="KW-0479">Metal-binding</keyword>
<dbReference type="GO" id="GO:0005886">
    <property type="term" value="C:plasma membrane"/>
    <property type="evidence" value="ECO:0007669"/>
    <property type="project" value="TreeGrafter"/>
</dbReference>
<keyword evidence="4 7" id="KW-0732">Signal</keyword>
<evidence type="ECO:0000259" key="8">
    <source>
        <dbReference type="Pfam" id="PF03918"/>
    </source>
</evidence>
<dbReference type="Gene3D" id="1.10.8.640">
    <property type="entry name" value="Cytochrome C biogenesis protein"/>
    <property type="match status" value="1"/>
</dbReference>
<evidence type="ECO:0000256" key="6">
    <source>
        <dbReference type="ARBA" id="ARBA00023004"/>
    </source>
</evidence>
<dbReference type="InterPro" id="IPR038297">
    <property type="entry name" value="CcmH/CycL/NrfF/Ccl2_sf"/>
</dbReference>
<accession>A0A437MGP8</accession>
<dbReference type="PANTHER" id="PTHR47870">
    <property type="entry name" value="CYTOCHROME C-TYPE BIOGENESIS PROTEIN CCMH"/>
    <property type="match status" value="1"/>
</dbReference>
<feature type="transmembrane region" description="Helical" evidence="7">
    <location>
        <begin position="101"/>
        <end position="121"/>
    </location>
</feature>
<dbReference type="InterPro" id="IPR005616">
    <property type="entry name" value="CcmH/CycL/Ccl2/NrfF_N"/>
</dbReference>
<dbReference type="GO" id="GO:0046872">
    <property type="term" value="F:metal ion binding"/>
    <property type="evidence" value="ECO:0007669"/>
    <property type="project" value="UniProtKB-KW"/>
</dbReference>
<sequence length="147" mass="16188">MRWLALLALWALPAFAQPLPADRLPNPAAEARAQTIGREIRCMVCQGQSIEDSDADLARDLRRIIREKLVAGQDEGQIREFLHARYGDFILLRPPFSAATALLWATPVLALGFGILMLVLLRRRAAPPVPALSAEEEAALAKLKDTP</sequence>
<feature type="signal peptide" evidence="7">
    <location>
        <begin position="1"/>
        <end position="16"/>
    </location>
</feature>
<evidence type="ECO:0000256" key="5">
    <source>
        <dbReference type="ARBA" id="ARBA00022748"/>
    </source>
</evidence>
<dbReference type="Proteomes" id="UP000282957">
    <property type="component" value="Unassembled WGS sequence"/>
</dbReference>
<evidence type="ECO:0000256" key="1">
    <source>
        <dbReference type="ARBA" id="ARBA00010342"/>
    </source>
</evidence>
<dbReference type="GO" id="GO:0017004">
    <property type="term" value="P:cytochrome complex assembly"/>
    <property type="evidence" value="ECO:0007669"/>
    <property type="project" value="UniProtKB-KW"/>
</dbReference>
<gene>
    <name evidence="9" type="ORF">EOD42_10220</name>
</gene>
<keyword evidence="2 7" id="KW-0349">Heme</keyword>
<evidence type="ECO:0000256" key="4">
    <source>
        <dbReference type="ARBA" id="ARBA00022729"/>
    </source>
</evidence>
<evidence type="ECO:0000256" key="2">
    <source>
        <dbReference type="ARBA" id="ARBA00022617"/>
    </source>
</evidence>
<comment type="caution">
    <text evidence="9">The sequence shown here is derived from an EMBL/GenBank/DDBJ whole genome shotgun (WGS) entry which is preliminary data.</text>
</comment>
<protein>
    <recommendedName>
        <fullName evidence="7">Cytochrome c-type biogenesis protein</fullName>
    </recommendedName>
</protein>
<name>A0A437MGP8_9PROT</name>
<comment type="similarity">
    <text evidence="1 7">Belongs to the CcmH/CycL/Ccl2/NrfF family.</text>
</comment>
<keyword evidence="7" id="KW-1133">Transmembrane helix</keyword>
<dbReference type="PANTHER" id="PTHR47870:SF1">
    <property type="entry name" value="CYTOCHROME C-TYPE BIOGENESIS PROTEIN CCMH"/>
    <property type="match status" value="1"/>
</dbReference>
<reference evidence="9 10" key="1">
    <citation type="submission" date="2019-01" db="EMBL/GenBank/DDBJ databases">
        <authorList>
            <person name="Chen W.-M."/>
        </authorList>
    </citation>
    <scope>NUCLEOTIDE SEQUENCE [LARGE SCALE GENOMIC DNA]</scope>
    <source>
        <strain evidence="9 10">CCP-6</strain>
    </source>
</reference>
<evidence type="ECO:0000313" key="10">
    <source>
        <dbReference type="Proteomes" id="UP000282957"/>
    </source>
</evidence>
<keyword evidence="5" id="KW-0201">Cytochrome c-type biogenesis</keyword>
<organism evidence="9 10">
    <name type="scientific">Rhodovarius crocodyli</name>
    <dbReference type="NCBI Taxonomy" id="1979269"/>
    <lineage>
        <taxon>Bacteria</taxon>
        <taxon>Pseudomonadati</taxon>
        <taxon>Pseudomonadota</taxon>
        <taxon>Alphaproteobacteria</taxon>
        <taxon>Acetobacterales</taxon>
        <taxon>Roseomonadaceae</taxon>
        <taxon>Rhodovarius</taxon>
    </lineage>
</organism>
<dbReference type="RefSeq" id="WP_127787425.1">
    <property type="nucleotide sequence ID" value="NZ_SACL01000003.1"/>
</dbReference>
<evidence type="ECO:0000256" key="7">
    <source>
        <dbReference type="RuleBase" id="RU364112"/>
    </source>
</evidence>
<keyword evidence="10" id="KW-1185">Reference proteome</keyword>